<feature type="binding site" evidence="2">
    <location>
        <position position="164"/>
    </location>
    <ligand>
        <name>Mn(2+)</name>
        <dbReference type="ChEBI" id="CHEBI:29035"/>
        <label>2</label>
    </ligand>
</feature>
<comment type="caution">
    <text evidence="3">The sequence shown here is derived from an EMBL/GenBank/DDBJ whole genome shotgun (WGS) entry which is preliminary data.</text>
</comment>
<evidence type="ECO:0000256" key="2">
    <source>
        <dbReference type="PIRSR" id="PIRSR005962-1"/>
    </source>
</evidence>
<dbReference type="AlphaFoldDB" id="A0A926JVQ2"/>
<dbReference type="Gene3D" id="3.40.630.10">
    <property type="entry name" value="Zn peptidases"/>
    <property type="match status" value="1"/>
</dbReference>
<feature type="binding site" evidence="2">
    <location>
        <position position="396"/>
    </location>
    <ligand>
        <name>Mn(2+)</name>
        <dbReference type="ChEBI" id="CHEBI:29035"/>
        <label>2</label>
    </ligand>
</feature>
<dbReference type="Pfam" id="PF01546">
    <property type="entry name" value="Peptidase_M20"/>
    <property type="match status" value="1"/>
</dbReference>
<dbReference type="InterPro" id="IPR002933">
    <property type="entry name" value="Peptidase_M20"/>
</dbReference>
<dbReference type="Proteomes" id="UP000653730">
    <property type="component" value="Unassembled WGS sequence"/>
</dbReference>
<sequence>MSIRFFLAVLIMGTTVCCKQAEPGDSHKLIEKHTDRIFDSLVEIRRDLHRHPEVSEQEQRTSKIIAEYLSGLGLEVKTGVGGYGVIGILNGDKKGRKIAWRADIDALKSDAPDKVTFRSENEGVRHICGHDIHTAIGLGIANVLVNQKPNIEGTVYFIFQPAEENFKGAKRMIDDGLLEFARPDEIYGAHIVPMPSGYISAKPNEMYSYTRRIKVRFKKGQGLEKLKPITDSIYKDLFRVIADSQPWALEHVFAPETGLENPQTIYRDYLIFQGEFAGTENDNDIAFEVTFNETNRARLEQIPLSIEQRIRKSNYKDEFLSVEYVSEVPTVINDPLLTEEALNTIRKIYGNEFVRPIYGQVPFFNDDFAYFQQQTPGVYFFLGGSNPEKNFIAMPHSPGFAVDEESIRFGVHYFSSLLLERANSK</sequence>
<dbReference type="PIRSF" id="PIRSF005962">
    <property type="entry name" value="Pept_M20D_amidohydro"/>
    <property type="match status" value="1"/>
</dbReference>
<comment type="cofactor">
    <cofactor evidence="2">
        <name>Mn(2+)</name>
        <dbReference type="ChEBI" id="CHEBI:29035"/>
    </cofactor>
    <text evidence="2">The Mn(2+) ion enhances activity.</text>
</comment>
<dbReference type="Gene3D" id="3.30.70.360">
    <property type="match status" value="1"/>
</dbReference>
<evidence type="ECO:0000313" key="4">
    <source>
        <dbReference type="Proteomes" id="UP000653730"/>
    </source>
</evidence>
<keyword evidence="2" id="KW-0464">Manganese</keyword>
<feature type="binding site" evidence="2">
    <location>
        <position position="190"/>
    </location>
    <ligand>
        <name>Mn(2+)</name>
        <dbReference type="ChEBI" id="CHEBI:29035"/>
        <label>2</label>
    </ligand>
</feature>
<dbReference type="RefSeq" id="WP_187967189.1">
    <property type="nucleotide sequence ID" value="NZ_JACVDC010000087.1"/>
</dbReference>
<dbReference type="GO" id="GO:0046872">
    <property type="term" value="F:metal ion binding"/>
    <property type="evidence" value="ECO:0007669"/>
    <property type="project" value="UniProtKB-KW"/>
</dbReference>
<evidence type="ECO:0000313" key="3">
    <source>
        <dbReference type="EMBL" id="MBC9798063.1"/>
    </source>
</evidence>
<protein>
    <submittedName>
        <fullName evidence="3">Amidohydrolase</fullName>
    </submittedName>
</protein>
<gene>
    <name evidence="3" type="ORF">IBL28_18985</name>
</gene>
<proteinExistence type="predicted"/>
<name>A0A926JVQ2_9FLAO</name>
<keyword evidence="4" id="KW-1185">Reference proteome</keyword>
<keyword evidence="1" id="KW-0378">Hydrolase</keyword>
<keyword evidence="2" id="KW-0479">Metal-binding</keyword>
<dbReference type="SUPFAM" id="SSF53187">
    <property type="entry name" value="Zn-dependent exopeptidases"/>
    <property type="match status" value="1"/>
</dbReference>
<evidence type="ECO:0000256" key="1">
    <source>
        <dbReference type="ARBA" id="ARBA00022801"/>
    </source>
</evidence>
<dbReference type="PANTHER" id="PTHR11014">
    <property type="entry name" value="PEPTIDASE M20 FAMILY MEMBER"/>
    <property type="match status" value="1"/>
</dbReference>
<reference evidence="3 4" key="1">
    <citation type="submission" date="2020-09" db="EMBL/GenBank/DDBJ databases">
        <title>Sinomicrobium weinanense sp. nov., a halophilic bacteria isolated from saline-alkali soil.</title>
        <authorList>
            <person name="Wu P."/>
            <person name="Ren H."/>
            <person name="Mei Y."/>
            <person name="Liang Y."/>
            <person name="Chen Z."/>
        </authorList>
    </citation>
    <scope>NUCLEOTIDE SEQUENCE [LARGE SCALE GENOMIC DNA]</scope>
    <source>
        <strain evidence="3 4">FJxs</strain>
    </source>
</reference>
<dbReference type="GO" id="GO:0016787">
    <property type="term" value="F:hydrolase activity"/>
    <property type="evidence" value="ECO:0007669"/>
    <property type="project" value="InterPro"/>
</dbReference>
<feature type="binding site" evidence="2">
    <location>
        <position position="128"/>
    </location>
    <ligand>
        <name>Mn(2+)</name>
        <dbReference type="ChEBI" id="CHEBI:29035"/>
        <label>2</label>
    </ligand>
</feature>
<dbReference type="PANTHER" id="PTHR11014:SF63">
    <property type="entry name" value="METALLOPEPTIDASE, PUTATIVE (AFU_ORTHOLOGUE AFUA_6G09600)-RELATED"/>
    <property type="match status" value="1"/>
</dbReference>
<dbReference type="NCBIfam" id="TIGR01891">
    <property type="entry name" value="amidohydrolases"/>
    <property type="match status" value="1"/>
</dbReference>
<organism evidence="3 4">
    <name type="scientific">Sinomicrobium weinanense</name>
    <dbReference type="NCBI Taxonomy" id="2842200"/>
    <lineage>
        <taxon>Bacteria</taxon>
        <taxon>Pseudomonadati</taxon>
        <taxon>Bacteroidota</taxon>
        <taxon>Flavobacteriia</taxon>
        <taxon>Flavobacteriales</taxon>
        <taxon>Flavobacteriaceae</taxon>
        <taxon>Sinomicrobium</taxon>
    </lineage>
</organism>
<dbReference type="InterPro" id="IPR017439">
    <property type="entry name" value="Amidohydrolase"/>
</dbReference>
<dbReference type="EMBL" id="JACVDC010000087">
    <property type="protein sequence ID" value="MBC9798063.1"/>
    <property type="molecule type" value="Genomic_DNA"/>
</dbReference>
<accession>A0A926JVQ2</accession>
<feature type="binding site" evidence="2">
    <location>
        <position position="130"/>
    </location>
    <ligand>
        <name>Mn(2+)</name>
        <dbReference type="ChEBI" id="CHEBI:29035"/>
        <label>2</label>
    </ligand>
</feature>